<name>A0A0R2SCG8_9GAMM</name>
<comment type="caution">
    <text evidence="1">The sequence shown here is derived from an EMBL/GenBank/DDBJ whole genome shotgun (WGS) entry which is preliminary data.</text>
</comment>
<proteinExistence type="predicted"/>
<evidence type="ECO:0000313" key="2">
    <source>
        <dbReference type="Proteomes" id="UP000051934"/>
    </source>
</evidence>
<keyword evidence="1" id="KW-0413">Isomerase</keyword>
<dbReference type="InterPro" id="IPR044855">
    <property type="entry name" value="CoA-Trfase_III_dom3_sf"/>
</dbReference>
<protein>
    <submittedName>
        <fullName evidence="1">Mesaconyl-CoA isomerase</fullName>
    </submittedName>
</protein>
<dbReference type="PANTHER" id="PTHR48228:SF5">
    <property type="entry name" value="ALPHA-METHYLACYL-COA RACEMASE"/>
    <property type="match status" value="1"/>
</dbReference>
<accession>A0A0R2SCG8</accession>
<reference evidence="1 2" key="1">
    <citation type="submission" date="2015-10" db="EMBL/GenBank/DDBJ databases">
        <title>Metagenome-Assembled Genomes uncover a global brackish microbiome.</title>
        <authorList>
            <person name="Hugerth L.W."/>
            <person name="Larsson J."/>
            <person name="Alneberg J."/>
            <person name="Lindh M.V."/>
            <person name="Legrand C."/>
            <person name="Pinhassi J."/>
            <person name="Andersson A.F."/>
        </authorList>
    </citation>
    <scope>NUCLEOTIDE SEQUENCE [LARGE SCALE GENOMIC DNA]</scope>
    <source>
        <strain evidence="1">BACL4 MAG-120507-bin80</strain>
    </source>
</reference>
<dbReference type="SUPFAM" id="SSF89796">
    <property type="entry name" value="CoA-transferase family III (CaiB/BaiF)"/>
    <property type="match status" value="1"/>
</dbReference>
<dbReference type="PANTHER" id="PTHR48228">
    <property type="entry name" value="SUCCINYL-COA--D-CITRAMALATE COA-TRANSFERASE"/>
    <property type="match status" value="1"/>
</dbReference>
<dbReference type="Pfam" id="PF02515">
    <property type="entry name" value="CoA_transf_3"/>
    <property type="match status" value="1"/>
</dbReference>
<organism evidence="1 2">
    <name type="scientific">OM182 bacterium BACL3 MAG-120507-bin80</name>
    <dbReference type="NCBI Taxonomy" id="1655577"/>
    <lineage>
        <taxon>Bacteria</taxon>
        <taxon>Pseudomonadati</taxon>
        <taxon>Pseudomonadota</taxon>
        <taxon>Gammaproteobacteria</taxon>
        <taxon>OMG group</taxon>
        <taxon>OM182 clade</taxon>
    </lineage>
</organism>
<dbReference type="InterPro" id="IPR023606">
    <property type="entry name" value="CoA-Trfase_III_dom_1_sf"/>
</dbReference>
<dbReference type="InterPro" id="IPR003673">
    <property type="entry name" value="CoA-Trfase_fam_III"/>
</dbReference>
<dbReference type="GO" id="GO:0016853">
    <property type="term" value="F:isomerase activity"/>
    <property type="evidence" value="ECO:0007669"/>
    <property type="project" value="UniProtKB-KW"/>
</dbReference>
<dbReference type="AlphaFoldDB" id="A0A0R2SCG8"/>
<evidence type="ECO:0000313" key="1">
    <source>
        <dbReference type="EMBL" id="KRO72500.1"/>
    </source>
</evidence>
<gene>
    <name evidence="1" type="ORF">ABR69_04955</name>
</gene>
<dbReference type="InterPro" id="IPR050509">
    <property type="entry name" value="CoA-transferase_III"/>
</dbReference>
<dbReference type="EMBL" id="LIBB01000064">
    <property type="protein sequence ID" value="KRO72500.1"/>
    <property type="molecule type" value="Genomic_DNA"/>
</dbReference>
<dbReference type="Gene3D" id="3.40.50.10540">
    <property type="entry name" value="Crotonobetainyl-coa:carnitine coa-transferase, domain 1"/>
    <property type="match status" value="1"/>
</dbReference>
<dbReference type="Gene3D" id="3.30.1540.10">
    <property type="entry name" value="formyl-coa transferase, domain 3"/>
    <property type="match status" value="1"/>
</dbReference>
<dbReference type="Proteomes" id="UP000051934">
    <property type="component" value="Unassembled WGS sequence"/>
</dbReference>
<sequence length="403" mass="43393">MQNLLKGLRIVEGSAFIAAPSGGMTLAQLGADVIRFDQIGGGIDYRRWPITGQGKSLYWHSLNKGKRSIAVDFRKPEGRELLSRLICAPGDDAGLFLTNFPARGWLSYDALKQQREDLIYLNLTGDRHGGSALDYTVNARVGVPYLNGDGVTPLNSALPAWDVIAGQQIALGLLAAERHRSRTGEGQFIKLALADVALATMGHLGYLAEAQINEQQRPPMGNHIFGTFGHDFVCADGERVMIVGVSPNQWQAIVTVTDCADSVAALASELCLNLDKEGDRFAARERLQALFKPWFAARSSAQVHKALDAAGVCWGPYQTLTQLVARDVECSVENPLFSSIDQPGIGSVLTPSQPLNFGAIDAAEPKPAPRLGEHTDEILSELLGMSSGEIAALHDARIVAIDD</sequence>